<dbReference type="AlphaFoldDB" id="A0AA35PGQ3"/>
<protein>
    <submittedName>
        <fullName evidence="2">Uncharacterized protein</fullName>
    </submittedName>
</protein>
<sequence>FTQLSHGKQHSSRHAQELDIAQGTNHAKTDNPASFPMEGFAHVAPSSFSSSWWYNHSSHLAADQLVNFDNGIKLLQYIAVSQILLP</sequence>
<dbReference type="EMBL" id="OX395134">
    <property type="protein sequence ID" value="CAI5784057.1"/>
    <property type="molecule type" value="Genomic_DNA"/>
</dbReference>
<feature type="non-terminal residue" evidence="2">
    <location>
        <position position="1"/>
    </location>
</feature>
<gene>
    <name evidence="2" type="ORF">PODLI_1B005483</name>
</gene>
<reference evidence="2" key="1">
    <citation type="submission" date="2022-12" db="EMBL/GenBank/DDBJ databases">
        <authorList>
            <person name="Alioto T."/>
            <person name="Alioto T."/>
            <person name="Gomez Garrido J."/>
        </authorList>
    </citation>
    <scope>NUCLEOTIDE SEQUENCE</scope>
</reference>
<organism evidence="2 3">
    <name type="scientific">Podarcis lilfordi</name>
    <name type="common">Lilford's wall lizard</name>
    <dbReference type="NCBI Taxonomy" id="74358"/>
    <lineage>
        <taxon>Eukaryota</taxon>
        <taxon>Metazoa</taxon>
        <taxon>Chordata</taxon>
        <taxon>Craniata</taxon>
        <taxon>Vertebrata</taxon>
        <taxon>Euteleostomi</taxon>
        <taxon>Lepidosauria</taxon>
        <taxon>Squamata</taxon>
        <taxon>Bifurcata</taxon>
        <taxon>Unidentata</taxon>
        <taxon>Episquamata</taxon>
        <taxon>Laterata</taxon>
        <taxon>Lacertibaenia</taxon>
        <taxon>Lacertidae</taxon>
        <taxon>Podarcis</taxon>
    </lineage>
</organism>
<proteinExistence type="predicted"/>
<evidence type="ECO:0000313" key="3">
    <source>
        <dbReference type="Proteomes" id="UP001178461"/>
    </source>
</evidence>
<feature type="region of interest" description="Disordered" evidence="1">
    <location>
        <begin position="1"/>
        <end position="36"/>
    </location>
</feature>
<evidence type="ECO:0000256" key="1">
    <source>
        <dbReference type="SAM" id="MobiDB-lite"/>
    </source>
</evidence>
<evidence type="ECO:0000313" key="2">
    <source>
        <dbReference type="EMBL" id="CAI5784057.1"/>
    </source>
</evidence>
<name>A0AA35PGQ3_9SAUR</name>
<keyword evidence="3" id="KW-1185">Reference proteome</keyword>
<dbReference type="Proteomes" id="UP001178461">
    <property type="component" value="Chromosome 9"/>
</dbReference>
<accession>A0AA35PGQ3</accession>